<accession>A0A0F9FW70</accession>
<name>A0A0F9FW70_9ZZZZ</name>
<proteinExistence type="predicted"/>
<comment type="caution">
    <text evidence="1">The sequence shown here is derived from an EMBL/GenBank/DDBJ whole genome shotgun (WGS) entry which is preliminary data.</text>
</comment>
<dbReference type="Pfam" id="PF14281">
    <property type="entry name" value="PDDEXK_4"/>
    <property type="match status" value="1"/>
</dbReference>
<gene>
    <name evidence="1" type="ORF">LCGC14_1903390</name>
</gene>
<organism evidence="1">
    <name type="scientific">marine sediment metagenome</name>
    <dbReference type="NCBI Taxonomy" id="412755"/>
    <lineage>
        <taxon>unclassified sequences</taxon>
        <taxon>metagenomes</taxon>
        <taxon>ecological metagenomes</taxon>
    </lineage>
</organism>
<evidence type="ECO:0000313" key="1">
    <source>
        <dbReference type="EMBL" id="KKL90568.1"/>
    </source>
</evidence>
<dbReference type="InterPro" id="IPR029470">
    <property type="entry name" value="PDDEXK_4"/>
</dbReference>
<sequence>MTDVGNMPSQEELESLFVNNGELHRVETYLNRFNPIKTMRMEGMEIRHSAILAWLLDPRETHGFNDKFLRAFLCEAMRGHSGLGSPTALEISQADLRDAEVRREWQNIDIFILLPRLNWAFIIENKFYSNQHEGQLAKYAERVRSLFEPQEGALKVRGVFLTLHDEDPQDDSYAPIQYGAICDILPSLMETEAEIVREDVAVFVKHYLEVVREATGVSDELREMEVLARELYRSHRKVLDFVIEHGATTDFVMAIEALTGHDPEYGDEFKVADRKFTFNFHNNVQFSFLPSTWIKDLGGDETEWEGCENWWAGYPLICWCQIFPEAEGSAGRLRLFAEVGPIADHEFRRDLIEAISDAGLKNVKFQRGAAELGKKYSKFLKKADVHVADIQNSEEIERGIRLLLQKFEPVIVGVSPILKQFVDYGATENE</sequence>
<dbReference type="EMBL" id="LAZR01019974">
    <property type="protein sequence ID" value="KKL90568.1"/>
    <property type="molecule type" value="Genomic_DNA"/>
</dbReference>
<reference evidence="1" key="1">
    <citation type="journal article" date="2015" name="Nature">
        <title>Complex archaea that bridge the gap between prokaryotes and eukaryotes.</title>
        <authorList>
            <person name="Spang A."/>
            <person name="Saw J.H."/>
            <person name="Jorgensen S.L."/>
            <person name="Zaremba-Niedzwiedzka K."/>
            <person name="Martijn J."/>
            <person name="Lind A.E."/>
            <person name="van Eijk R."/>
            <person name="Schleper C."/>
            <person name="Guy L."/>
            <person name="Ettema T.J."/>
        </authorList>
    </citation>
    <scope>NUCLEOTIDE SEQUENCE</scope>
</reference>
<protein>
    <submittedName>
        <fullName evidence="1">Uncharacterized protein</fullName>
    </submittedName>
</protein>
<dbReference type="AlphaFoldDB" id="A0A0F9FW70"/>